<keyword evidence="3" id="KW-0804">Transcription</keyword>
<dbReference type="InterPro" id="IPR010499">
    <property type="entry name" value="AraC_E-bd"/>
</dbReference>
<dbReference type="Gene3D" id="3.20.80.10">
    <property type="entry name" value="Regulatory factor, effector binding domain"/>
    <property type="match status" value="1"/>
</dbReference>
<dbReference type="Pfam" id="PF06445">
    <property type="entry name" value="GyrI-like"/>
    <property type="match status" value="1"/>
</dbReference>
<evidence type="ECO:0000259" key="4">
    <source>
        <dbReference type="PROSITE" id="PS01124"/>
    </source>
</evidence>
<dbReference type="InterPro" id="IPR009057">
    <property type="entry name" value="Homeodomain-like_sf"/>
</dbReference>
<dbReference type="OrthoDB" id="8560232at2"/>
<dbReference type="EMBL" id="CP040749">
    <property type="protein sequence ID" value="QCX37316.1"/>
    <property type="molecule type" value="Genomic_DNA"/>
</dbReference>
<dbReference type="GO" id="GO:0043565">
    <property type="term" value="F:sequence-specific DNA binding"/>
    <property type="evidence" value="ECO:0007669"/>
    <property type="project" value="InterPro"/>
</dbReference>
<dbReference type="InterPro" id="IPR029442">
    <property type="entry name" value="GyrI-like"/>
</dbReference>
<sequence>MQVRMFSSLKSRTNHSLNVRLHTRQRHNFAINIKNKTRVTYTFAMQEQVKNDYYERIEKAVDFIEENLKEKLTIEMIAEKAFFSKYHFIRVFTAMTGETVGSYLRRRRISKSSKQLISSDHSIIDIAFDYQFESQEAYTRSFKKIYNTSPGKYRKLNNNQIAYGRAKLTIERLNHLKSNVTMKPKIIELEKKKLVGISVKTSLAQNNIPQLWNTFMPRIEEIANKIDSGCYEIHPFDSEFKMENFTEDMEFEKWAAVEVDNLDNIPDGLKGITIESGKYAVFEHKGTMSNIQFSFDYAYGTWLPNSGYELAKRADFERYGDQYFGPEHSESITELWIPIK</sequence>
<dbReference type="SUPFAM" id="SSF55136">
    <property type="entry name" value="Probable bacterial effector-binding domain"/>
    <property type="match status" value="1"/>
</dbReference>
<dbReference type="InterPro" id="IPR011256">
    <property type="entry name" value="Reg_factor_effector_dom_sf"/>
</dbReference>
<dbReference type="PROSITE" id="PS01124">
    <property type="entry name" value="HTH_ARAC_FAMILY_2"/>
    <property type="match status" value="1"/>
</dbReference>
<evidence type="ECO:0000313" key="5">
    <source>
        <dbReference type="EMBL" id="QCX37316.1"/>
    </source>
</evidence>
<keyword evidence="1" id="KW-0805">Transcription regulation</keyword>
<gene>
    <name evidence="5" type="ORF">FF125_02255</name>
</gene>
<evidence type="ECO:0000313" key="6">
    <source>
        <dbReference type="Proteomes" id="UP000306229"/>
    </source>
</evidence>
<proteinExistence type="predicted"/>
<keyword evidence="2" id="KW-0238">DNA-binding</keyword>
<dbReference type="AlphaFoldDB" id="A0A5B7TQA0"/>
<dbReference type="SUPFAM" id="SSF46689">
    <property type="entry name" value="Homeodomain-like"/>
    <property type="match status" value="2"/>
</dbReference>
<evidence type="ECO:0000256" key="2">
    <source>
        <dbReference type="ARBA" id="ARBA00023125"/>
    </source>
</evidence>
<reference evidence="5 6" key="1">
    <citation type="submission" date="2019-05" db="EMBL/GenBank/DDBJ databases">
        <title>Algicella ahnfeltiae gen. nov., sp. nov., a novel marine bacterium of the family Flavobacteriaceae isolated from a red alga.</title>
        <authorList>
            <person name="Nedashkovskaya O.I."/>
            <person name="Kukhlevskiy A.D."/>
            <person name="Kim S.-G."/>
            <person name="Zhukova N.V."/>
            <person name="Mikhailov V.V."/>
        </authorList>
    </citation>
    <scope>NUCLEOTIDE SEQUENCE [LARGE SCALE GENOMIC DNA]</scope>
    <source>
        <strain evidence="5 6">10Alg115</strain>
    </source>
</reference>
<dbReference type="Gene3D" id="1.10.10.60">
    <property type="entry name" value="Homeodomain-like"/>
    <property type="match status" value="2"/>
</dbReference>
<dbReference type="GO" id="GO:0003700">
    <property type="term" value="F:DNA-binding transcription factor activity"/>
    <property type="evidence" value="ECO:0007669"/>
    <property type="project" value="InterPro"/>
</dbReference>
<feature type="domain" description="HTH araC/xylS-type" evidence="4">
    <location>
        <begin position="58"/>
        <end position="156"/>
    </location>
</feature>
<dbReference type="PANTHER" id="PTHR47504:SF5">
    <property type="entry name" value="RIGHT ORIGIN-BINDING PROTEIN"/>
    <property type="match status" value="1"/>
</dbReference>
<accession>A0A5B7TQA0</accession>
<dbReference type="SMART" id="SM00871">
    <property type="entry name" value="AraC_E_bind"/>
    <property type="match status" value="1"/>
</dbReference>
<dbReference type="Pfam" id="PF12833">
    <property type="entry name" value="HTH_18"/>
    <property type="match status" value="1"/>
</dbReference>
<evidence type="ECO:0000256" key="1">
    <source>
        <dbReference type="ARBA" id="ARBA00023015"/>
    </source>
</evidence>
<evidence type="ECO:0000256" key="3">
    <source>
        <dbReference type="ARBA" id="ARBA00023163"/>
    </source>
</evidence>
<dbReference type="InterPro" id="IPR050959">
    <property type="entry name" value="MarA-like"/>
</dbReference>
<protein>
    <submittedName>
        <fullName evidence="5">AraC family transcriptional regulator</fullName>
    </submittedName>
</protein>
<dbReference type="InterPro" id="IPR018060">
    <property type="entry name" value="HTH_AraC"/>
</dbReference>
<dbReference type="Proteomes" id="UP000306229">
    <property type="component" value="Chromosome"/>
</dbReference>
<organism evidence="5 6">
    <name type="scientific">Aureibaculum algae</name>
    <dbReference type="NCBI Taxonomy" id="2584122"/>
    <lineage>
        <taxon>Bacteria</taxon>
        <taxon>Pseudomonadati</taxon>
        <taxon>Bacteroidota</taxon>
        <taxon>Flavobacteriia</taxon>
        <taxon>Flavobacteriales</taxon>
        <taxon>Flavobacteriaceae</taxon>
        <taxon>Aureibaculum</taxon>
    </lineage>
</organism>
<dbReference type="KEGG" id="fbe:FF125_02255"/>
<dbReference type="InterPro" id="IPR018062">
    <property type="entry name" value="HTH_AraC-typ_CS"/>
</dbReference>
<dbReference type="PANTHER" id="PTHR47504">
    <property type="entry name" value="RIGHT ORIGIN-BINDING PROTEIN"/>
    <property type="match status" value="1"/>
</dbReference>
<dbReference type="SMART" id="SM00342">
    <property type="entry name" value="HTH_ARAC"/>
    <property type="match status" value="1"/>
</dbReference>
<keyword evidence="6" id="KW-1185">Reference proteome</keyword>
<name>A0A5B7TQA0_9FLAO</name>
<dbReference type="PROSITE" id="PS00041">
    <property type="entry name" value="HTH_ARAC_FAMILY_1"/>
    <property type="match status" value="1"/>
</dbReference>